<dbReference type="EMBL" id="KK853005">
    <property type="protein sequence ID" value="KDR12583.1"/>
    <property type="molecule type" value="Genomic_DNA"/>
</dbReference>
<evidence type="ECO:0000313" key="1">
    <source>
        <dbReference type="EMBL" id="KDR12583.1"/>
    </source>
</evidence>
<dbReference type="InParanoid" id="A0A067R3U4"/>
<gene>
    <name evidence="1" type="ORF">L798_13541</name>
</gene>
<accession>A0A067R3U4</accession>
<dbReference type="Proteomes" id="UP000027135">
    <property type="component" value="Unassembled WGS sequence"/>
</dbReference>
<evidence type="ECO:0000313" key="2">
    <source>
        <dbReference type="Proteomes" id="UP000027135"/>
    </source>
</evidence>
<name>A0A067R3U4_ZOONE</name>
<protein>
    <submittedName>
        <fullName evidence="1">Uncharacterized protein</fullName>
    </submittedName>
</protein>
<dbReference type="AlphaFoldDB" id="A0A067R3U4"/>
<keyword evidence="2" id="KW-1185">Reference proteome</keyword>
<organism evidence="1 2">
    <name type="scientific">Zootermopsis nevadensis</name>
    <name type="common">Dampwood termite</name>
    <dbReference type="NCBI Taxonomy" id="136037"/>
    <lineage>
        <taxon>Eukaryota</taxon>
        <taxon>Metazoa</taxon>
        <taxon>Ecdysozoa</taxon>
        <taxon>Arthropoda</taxon>
        <taxon>Hexapoda</taxon>
        <taxon>Insecta</taxon>
        <taxon>Pterygota</taxon>
        <taxon>Neoptera</taxon>
        <taxon>Polyneoptera</taxon>
        <taxon>Dictyoptera</taxon>
        <taxon>Blattodea</taxon>
        <taxon>Blattoidea</taxon>
        <taxon>Termitoidae</taxon>
        <taxon>Termopsidae</taxon>
        <taxon>Zootermopsis</taxon>
    </lineage>
</organism>
<proteinExistence type="predicted"/>
<sequence length="139" mass="16356">MFMSGKQAKLEYHLYSAEDVGLSVRSVVHQYTKRNVTLCVKCETRVKGVSRRVAAHNKAMAVSSPPTRHQLKQAMQIVEDNWQFRWTTRMKVSDHLQTTFWRPLLYSIINSFVSEVQQYRYNYRACVPKYNMAKLCEKC</sequence>
<reference evidence="1 2" key="1">
    <citation type="journal article" date="2014" name="Nat. Commun.">
        <title>Molecular traces of alternative social organization in a termite genome.</title>
        <authorList>
            <person name="Terrapon N."/>
            <person name="Li C."/>
            <person name="Robertson H.M."/>
            <person name="Ji L."/>
            <person name="Meng X."/>
            <person name="Booth W."/>
            <person name="Chen Z."/>
            <person name="Childers C.P."/>
            <person name="Glastad K.M."/>
            <person name="Gokhale K."/>
            <person name="Gowin J."/>
            <person name="Gronenberg W."/>
            <person name="Hermansen R.A."/>
            <person name="Hu H."/>
            <person name="Hunt B.G."/>
            <person name="Huylmans A.K."/>
            <person name="Khalil S.M."/>
            <person name="Mitchell R.D."/>
            <person name="Munoz-Torres M.C."/>
            <person name="Mustard J.A."/>
            <person name="Pan H."/>
            <person name="Reese J.T."/>
            <person name="Scharf M.E."/>
            <person name="Sun F."/>
            <person name="Vogel H."/>
            <person name="Xiao J."/>
            <person name="Yang W."/>
            <person name="Yang Z."/>
            <person name="Yang Z."/>
            <person name="Zhou J."/>
            <person name="Zhu J."/>
            <person name="Brent C.S."/>
            <person name="Elsik C.G."/>
            <person name="Goodisman M.A."/>
            <person name="Liberles D.A."/>
            <person name="Roe R.M."/>
            <person name="Vargo E.L."/>
            <person name="Vilcinskas A."/>
            <person name="Wang J."/>
            <person name="Bornberg-Bauer E."/>
            <person name="Korb J."/>
            <person name="Zhang G."/>
            <person name="Liebig J."/>
        </authorList>
    </citation>
    <scope>NUCLEOTIDE SEQUENCE [LARGE SCALE GENOMIC DNA]</scope>
    <source>
        <tissue evidence="1">Whole organism</tissue>
    </source>
</reference>